<dbReference type="RefSeq" id="XP_013399849.1">
    <property type="nucleotide sequence ID" value="XM_013544395.1"/>
</dbReference>
<name>A0A1S3IPL1_LINAN</name>
<proteinExistence type="predicted"/>
<evidence type="ECO:0000313" key="4">
    <source>
        <dbReference type="RefSeq" id="XP_013399848.1"/>
    </source>
</evidence>
<evidence type="ECO:0000256" key="1">
    <source>
        <dbReference type="SAM" id="MobiDB-lite"/>
    </source>
</evidence>
<feature type="region of interest" description="Disordered" evidence="1">
    <location>
        <begin position="363"/>
        <end position="384"/>
    </location>
</feature>
<protein>
    <submittedName>
        <fullName evidence="3 4">Uncharacterized protein LOC106165998</fullName>
    </submittedName>
</protein>
<evidence type="ECO:0000313" key="5">
    <source>
        <dbReference type="RefSeq" id="XP_013399849.1"/>
    </source>
</evidence>
<dbReference type="GeneID" id="106165998"/>
<dbReference type="RefSeq" id="XP_013399846.1">
    <property type="nucleotide sequence ID" value="XM_013544392.1"/>
</dbReference>
<keyword evidence="2" id="KW-1185">Reference proteome</keyword>
<dbReference type="AlphaFoldDB" id="A0A1S3IPL1"/>
<dbReference type="KEGG" id="lak:106165998"/>
<reference evidence="3 4" key="1">
    <citation type="submission" date="2025-04" db="UniProtKB">
        <authorList>
            <consortium name="RefSeq"/>
        </authorList>
    </citation>
    <scope>IDENTIFICATION</scope>
    <source>
        <tissue evidence="3 4">Gonads</tissue>
    </source>
</reference>
<dbReference type="Proteomes" id="UP000085678">
    <property type="component" value="Unplaced"/>
</dbReference>
<gene>
    <name evidence="3 4 5" type="primary">LOC106165998</name>
</gene>
<feature type="region of interest" description="Disordered" evidence="1">
    <location>
        <begin position="135"/>
        <end position="159"/>
    </location>
</feature>
<feature type="compositionally biased region" description="Low complexity" evidence="1">
    <location>
        <begin position="308"/>
        <end position="319"/>
    </location>
</feature>
<feature type="region of interest" description="Disordered" evidence="1">
    <location>
        <begin position="213"/>
        <end position="240"/>
    </location>
</feature>
<organism evidence="2 3">
    <name type="scientific">Lingula anatina</name>
    <name type="common">Brachiopod</name>
    <name type="synonym">Lingula unguis</name>
    <dbReference type="NCBI Taxonomy" id="7574"/>
    <lineage>
        <taxon>Eukaryota</taxon>
        <taxon>Metazoa</taxon>
        <taxon>Spiralia</taxon>
        <taxon>Lophotrochozoa</taxon>
        <taxon>Brachiopoda</taxon>
        <taxon>Linguliformea</taxon>
        <taxon>Lingulata</taxon>
        <taxon>Lingulida</taxon>
        <taxon>Linguloidea</taxon>
        <taxon>Lingulidae</taxon>
        <taxon>Lingula</taxon>
    </lineage>
</organism>
<sequence length="627" mass="69553">MADNQAELKTPCLLEKPKPAESAHLVTRRILRSSHKANRTRRNNRQNAELKMLKELRLLNVVKAGGSEEDKNYFGQMQRNASSIPGRGNTLPDIKSSEIFVHARSMELHSAEKSGESIEDGKTNIVIKVPELIMDDEEGDDDGGFQRSTSRTDASNKKRTVPTCDAVQVVGGHVSNLSSEEDATRNTVTSSQFVARIKKQSHFPTLPIRTSQPEGIFVRGNGESNSQGGGLRTPRYLVSPNKQTTPYDTFLGVKTLSSRWLNELSEISPSTKSESEDSKARIVRLAVPRTANPIARALRLESSRNGVAGDADFSDSSGSTTISPKCKSARRSQEVESRNSYGRGIESNRGTASATLFKRRQGSAAWPCNTASEDDESGNASVSEISLESEWPNFENAVEKVVVPVSSDMPHQMYKNIGLPYKHSFTAPVKKESSKTVTRSSPDHGKCVTFEEEPKIYNIEFPRSVDDHRELLIDIRGDKLPALNNGNSQISNKQEKVILQDKQKIGDGKNSEIEKSVASKPNISDDPVKRRVCSTEEMDVNAQGASSYSVLDKRYTNHARQKRSRTLTASSPSNVMFKQKDYIGFQHKKFIRKNNIPMNTGTSAFPSGYIDTNKKIPYLKVKIREDE</sequence>
<feature type="region of interest" description="Disordered" evidence="1">
    <location>
        <begin position="306"/>
        <end position="348"/>
    </location>
</feature>
<evidence type="ECO:0000313" key="3">
    <source>
        <dbReference type="RefSeq" id="XP_013399846.1"/>
    </source>
</evidence>
<evidence type="ECO:0000313" key="2">
    <source>
        <dbReference type="Proteomes" id="UP000085678"/>
    </source>
</evidence>
<accession>A0A1S3IPL1</accession>
<dbReference type="RefSeq" id="XP_013399848.1">
    <property type="nucleotide sequence ID" value="XM_013544394.1"/>
</dbReference>